<comment type="caution">
    <text evidence="3">The sequence shown here is derived from an EMBL/GenBank/DDBJ whole genome shotgun (WGS) entry which is preliminary data.</text>
</comment>
<dbReference type="PANTHER" id="PTHR45712">
    <property type="entry name" value="AGAP008170-PA"/>
    <property type="match status" value="1"/>
</dbReference>
<dbReference type="EMBL" id="CACRXK020007490">
    <property type="protein sequence ID" value="CAB4012383.1"/>
    <property type="molecule type" value="Genomic_DNA"/>
</dbReference>
<reference evidence="3" key="1">
    <citation type="submission" date="2020-04" db="EMBL/GenBank/DDBJ databases">
        <authorList>
            <person name="Alioto T."/>
            <person name="Alioto T."/>
            <person name="Gomez Garrido J."/>
        </authorList>
    </citation>
    <scope>NUCLEOTIDE SEQUENCE</scope>
    <source>
        <strain evidence="3">A484AB</strain>
    </source>
</reference>
<feature type="non-terminal residue" evidence="3">
    <location>
        <position position="794"/>
    </location>
</feature>
<dbReference type="InterPro" id="IPR032675">
    <property type="entry name" value="LRR_dom_sf"/>
</dbReference>
<dbReference type="Gene3D" id="3.80.10.10">
    <property type="entry name" value="Ribonuclease Inhibitor"/>
    <property type="match status" value="3"/>
</dbReference>
<dbReference type="InterPro" id="IPR001611">
    <property type="entry name" value="Leu-rich_rpt"/>
</dbReference>
<dbReference type="OrthoDB" id="676979at2759"/>
<sequence>MAEQFSHLDSGKLDASNELEKGKNVKNVISSPPHQIIPSQTKSINLIKIAKRTKTEDLHHRLDWNRLDLSGCDLTELPEHPENCLQKLEELNLSNHYRLSHSDISTLICNSQNDLKKLNLSGCGLTKFPEGLKNCNKLEELNLSNNSLSHSDISSLKYIPWRSLKKVDLSFCGLTGLSQDLGDCHVLEELNLSNNRLSHSDISTLIRRSGNELKKLHLSSCGLTKLPEDLKDCDKLEELNLSNNSLSHSDISSLKYIPWRSLKKVDLSCCGLTELLEDLGNSYVLEELNLSNNRLSHSDISALIRRFGNKLKKLYLSSCGLTKLPEDLDGCYKLEELNLSNNHLSCFDESTLSPLRRSYALKKLDLSGCDLKEWPLYLLQGCDNLQELNLFSNSCTHQNLLEILNRVFLPKSDEEKTLSSFFRRSSMSKLTKIIFEDAVYTQINGAWTVEWYKESQEEKNNDEIDNKDPISDVPEYSFSVIECIGQTSDNSITIDQKGGCFSLPAASAFLLFPPQAVEEPVTLTYGRVRHKECEVQPRDGEVFVSRILKIQPEGVTFKKPVTVLLAHSLYEDQVFLYFYELIIENLRPTGCQELKTERISSIEDVPKEISNKEILDDYLPFAKATIYETCTLVAATRVRSEQILIPTNERYTFSKQYGDKAELKITFPSGVTKEILNLTVQLFPADAVLKKDIRLDKSLVCAPVIRVSGQQTPFLKAVDVELTYSHSDVVNIEEEFLPVGKTTQFTTEYGLLLRSQEETESITKWLNLNESNDVYIERPRKDQLKFSFSMEHFC</sequence>
<gene>
    <name evidence="3" type="ORF">PACLA_8A026754</name>
</gene>
<evidence type="ECO:0000256" key="2">
    <source>
        <dbReference type="ARBA" id="ARBA00022737"/>
    </source>
</evidence>
<name>A0A6S7I6L2_PARCT</name>
<dbReference type="SUPFAM" id="SSF52058">
    <property type="entry name" value="L domain-like"/>
    <property type="match status" value="1"/>
</dbReference>
<protein>
    <submittedName>
        <fullName evidence="3">Leucine rich repeat</fullName>
    </submittedName>
</protein>
<organism evidence="3 4">
    <name type="scientific">Paramuricea clavata</name>
    <name type="common">Red gorgonian</name>
    <name type="synonym">Violescent sea-whip</name>
    <dbReference type="NCBI Taxonomy" id="317549"/>
    <lineage>
        <taxon>Eukaryota</taxon>
        <taxon>Metazoa</taxon>
        <taxon>Cnidaria</taxon>
        <taxon>Anthozoa</taxon>
        <taxon>Octocorallia</taxon>
        <taxon>Malacalcyonacea</taxon>
        <taxon>Plexauridae</taxon>
        <taxon>Paramuricea</taxon>
    </lineage>
</organism>
<dbReference type="Pfam" id="PF13855">
    <property type="entry name" value="LRR_8"/>
    <property type="match status" value="1"/>
</dbReference>
<proteinExistence type="predicted"/>
<dbReference type="AlphaFoldDB" id="A0A6S7I6L2"/>
<dbReference type="InterPro" id="IPR000906">
    <property type="entry name" value="ZU5_dom"/>
</dbReference>
<dbReference type="Pfam" id="PF00560">
    <property type="entry name" value="LRR_1"/>
    <property type="match status" value="6"/>
</dbReference>
<evidence type="ECO:0000313" key="3">
    <source>
        <dbReference type="EMBL" id="CAB4012383.1"/>
    </source>
</evidence>
<evidence type="ECO:0000313" key="4">
    <source>
        <dbReference type="Proteomes" id="UP001152795"/>
    </source>
</evidence>
<dbReference type="InterPro" id="IPR050333">
    <property type="entry name" value="SLRP"/>
</dbReference>
<dbReference type="PANTHER" id="PTHR45712:SF22">
    <property type="entry name" value="INSULIN-LIKE GROWTH FACTOR-BINDING PROTEIN COMPLEX ACID LABILE SUBUNIT"/>
    <property type="match status" value="1"/>
</dbReference>
<dbReference type="PROSITE" id="PS51145">
    <property type="entry name" value="ZU5"/>
    <property type="match status" value="1"/>
</dbReference>
<keyword evidence="1" id="KW-0433">Leucine-rich repeat</keyword>
<evidence type="ECO:0000256" key="1">
    <source>
        <dbReference type="ARBA" id="ARBA00022614"/>
    </source>
</evidence>
<keyword evidence="2" id="KW-0677">Repeat</keyword>
<dbReference type="Proteomes" id="UP001152795">
    <property type="component" value="Unassembled WGS sequence"/>
</dbReference>
<accession>A0A6S7I6L2</accession>
<keyword evidence="4" id="KW-1185">Reference proteome</keyword>
<dbReference type="Pfam" id="PF00791">
    <property type="entry name" value="ZU5"/>
    <property type="match status" value="1"/>
</dbReference>
<dbReference type="Gene3D" id="2.60.220.30">
    <property type="match status" value="2"/>
</dbReference>
<dbReference type="PROSITE" id="PS51450">
    <property type="entry name" value="LRR"/>
    <property type="match status" value="5"/>
</dbReference>